<proteinExistence type="predicted"/>
<comment type="caution">
    <text evidence="2">The sequence shown here is derived from an EMBL/GenBank/DDBJ whole genome shotgun (WGS) entry which is preliminary data.</text>
</comment>
<dbReference type="EMBL" id="JBHUME010000010">
    <property type="protein sequence ID" value="MFD2614132.1"/>
    <property type="molecule type" value="Genomic_DNA"/>
</dbReference>
<protein>
    <submittedName>
        <fullName evidence="2">Thioesterase domain-containing protein</fullName>
    </submittedName>
</protein>
<dbReference type="Proteomes" id="UP001597541">
    <property type="component" value="Unassembled WGS sequence"/>
</dbReference>
<dbReference type="InterPro" id="IPR001031">
    <property type="entry name" value="Thioesterase"/>
</dbReference>
<evidence type="ECO:0000313" key="3">
    <source>
        <dbReference type="Proteomes" id="UP001597541"/>
    </source>
</evidence>
<gene>
    <name evidence="2" type="ORF">ACFSUF_17125</name>
</gene>
<dbReference type="Pfam" id="PF00975">
    <property type="entry name" value="Thioesterase"/>
    <property type="match status" value="1"/>
</dbReference>
<keyword evidence="3" id="KW-1185">Reference proteome</keyword>
<organism evidence="2 3">
    <name type="scientific">Paenibacillus gansuensis</name>
    <dbReference type="NCBI Taxonomy" id="306542"/>
    <lineage>
        <taxon>Bacteria</taxon>
        <taxon>Bacillati</taxon>
        <taxon>Bacillota</taxon>
        <taxon>Bacilli</taxon>
        <taxon>Bacillales</taxon>
        <taxon>Paenibacillaceae</taxon>
        <taxon>Paenibacillus</taxon>
    </lineage>
</organism>
<dbReference type="RefSeq" id="WP_377604664.1">
    <property type="nucleotide sequence ID" value="NZ_JBHUME010000010.1"/>
</dbReference>
<reference evidence="3" key="1">
    <citation type="journal article" date="2019" name="Int. J. Syst. Evol. Microbiol.">
        <title>The Global Catalogue of Microorganisms (GCM) 10K type strain sequencing project: providing services to taxonomists for standard genome sequencing and annotation.</title>
        <authorList>
            <consortium name="The Broad Institute Genomics Platform"/>
            <consortium name="The Broad Institute Genome Sequencing Center for Infectious Disease"/>
            <person name="Wu L."/>
            <person name="Ma J."/>
        </authorList>
    </citation>
    <scope>NUCLEOTIDE SEQUENCE [LARGE SCALE GENOMIC DNA]</scope>
    <source>
        <strain evidence="3">KCTC 3950</strain>
    </source>
</reference>
<evidence type="ECO:0000313" key="2">
    <source>
        <dbReference type="EMBL" id="MFD2614132.1"/>
    </source>
</evidence>
<evidence type="ECO:0000259" key="1">
    <source>
        <dbReference type="Pfam" id="PF00975"/>
    </source>
</evidence>
<accession>A0ABW5PFE8</accession>
<dbReference type="InterPro" id="IPR029058">
    <property type="entry name" value="AB_hydrolase_fold"/>
</dbReference>
<dbReference type="Gene3D" id="3.40.50.1820">
    <property type="entry name" value="alpha/beta hydrolase"/>
    <property type="match status" value="1"/>
</dbReference>
<dbReference type="SUPFAM" id="SSF53474">
    <property type="entry name" value="alpha/beta-Hydrolases"/>
    <property type="match status" value="1"/>
</dbReference>
<feature type="domain" description="Thioesterase" evidence="1">
    <location>
        <begin position="111"/>
        <end position="161"/>
    </location>
</feature>
<sequence length="259" mass="28737">MRREKEHLEREPLVQLKEELHWLASKLEKGGRASVYILAGLATSPDFFRDVEAELKRRLSERYEAVEMRIFFPYGDWSRKLLPQLRDIGRDVLPSSGGRGGIRERRGGLAAARAIRDTYTEGALFLIGHSAGGTAAVYAAEYLLAEGIRVNAVIQIGSPKTPLPAPIRPLTSYLYRVGEDGRPADPVTRIGSWGGWSTYKGALPRWDPVKYAPARMVPLALTGGHADYFRSSAPYRDAEGRSNLERTADAVAAWLLAME</sequence>
<name>A0ABW5PFE8_9BACL</name>